<dbReference type="RefSeq" id="WP_045232259.1">
    <property type="nucleotide sequence ID" value="NZ_BBJU01000028.1"/>
</dbReference>
<proteinExistence type="inferred from homology"/>
<evidence type="ECO:0000256" key="2">
    <source>
        <dbReference type="ARBA" id="ARBA00023002"/>
    </source>
</evidence>
<reference evidence="5 6" key="1">
    <citation type="submission" date="2014-08" db="EMBL/GenBank/DDBJ databases">
        <title>Whole genome shotgun sequence of Rhizobium rubi NBRC 13261.</title>
        <authorList>
            <person name="Katano-Makiyama Y."/>
            <person name="Hosoyama A."/>
            <person name="Hashimoto M."/>
            <person name="Hosoyama Y."/>
            <person name="Noguchi M."/>
            <person name="Tsuchikane K."/>
            <person name="Uohara A."/>
            <person name="Ohji S."/>
            <person name="Ichikawa N."/>
            <person name="Kimura A."/>
            <person name="Yamazoe A."/>
            <person name="Fujita N."/>
        </authorList>
    </citation>
    <scope>NUCLEOTIDE SEQUENCE [LARGE SCALE GENOMIC DNA]</scope>
    <source>
        <strain evidence="5 6">NBRC 13261</strain>
    </source>
</reference>
<dbReference type="AlphaFoldDB" id="A0A081D1N0"/>
<organism evidence="5 6">
    <name type="scientific">Agrobacterium rubi TR3 = NBRC 13261</name>
    <dbReference type="NCBI Taxonomy" id="1368415"/>
    <lineage>
        <taxon>Bacteria</taxon>
        <taxon>Pseudomonadati</taxon>
        <taxon>Pseudomonadota</taxon>
        <taxon>Alphaproteobacteria</taxon>
        <taxon>Hyphomicrobiales</taxon>
        <taxon>Rhizobiaceae</taxon>
        <taxon>Rhizobium/Agrobacterium group</taxon>
        <taxon>Agrobacterium</taxon>
    </lineage>
</organism>
<dbReference type="Pfam" id="PF22725">
    <property type="entry name" value="GFO_IDH_MocA_C3"/>
    <property type="match status" value="1"/>
</dbReference>
<comment type="caution">
    <text evidence="5">The sequence shown here is derived from an EMBL/GenBank/DDBJ whole genome shotgun (WGS) entry which is preliminary data.</text>
</comment>
<gene>
    <name evidence="5" type="ORF">RRU01S_28_00690</name>
</gene>
<dbReference type="InterPro" id="IPR000683">
    <property type="entry name" value="Gfo/Idh/MocA-like_OxRdtase_N"/>
</dbReference>
<dbReference type="InterPro" id="IPR055170">
    <property type="entry name" value="GFO_IDH_MocA-like_dom"/>
</dbReference>
<evidence type="ECO:0000313" key="5">
    <source>
        <dbReference type="EMBL" id="GAK72826.1"/>
    </source>
</evidence>
<feature type="domain" description="GFO/IDH/MocA-like oxidoreductase" evidence="4">
    <location>
        <begin position="151"/>
        <end position="262"/>
    </location>
</feature>
<evidence type="ECO:0000256" key="1">
    <source>
        <dbReference type="ARBA" id="ARBA00010928"/>
    </source>
</evidence>
<evidence type="ECO:0000259" key="4">
    <source>
        <dbReference type="Pfam" id="PF22725"/>
    </source>
</evidence>
<evidence type="ECO:0000259" key="3">
    <source>
        <dbReference type="Pfam" id="PF01408"/>
    </source>
</evidence>
<dbReference type="InterPro" id="IPR050984">
    <property type="entry name" value="Gfo/Idh/MocA_domain"/>
</dbReference>
<dbReference type="InterPro" id="IPR036291">
    <property type="entry name" value="NAD(P)-bd_dom_sf"/>
</dbReference>
<dbReference type="GO" id="GO:0000166">
    <property type="term" value="F:nucleotide binding"/>
    <property type="evidence" value="ECO:0007669"/>
    <property type="project" value="InterPro"/>
</dbReference>
<dbReference type="PANTHER" id="PTHR22604">
    <property type="entry name" value="OXIDOREDUCTASES"/>
    <property type="match status" value="1"/>
</dbReference>
<dbReference type="Pfam" id="PF01408">
    <property type="entry name" value="GFO_IDH_MocA"/>
    <property type="match status" value="1"/>
</dbReference>
<dbReference type="SUPFAM" id="SSF51735">
    <property type="entry name" value="NAD(P)-binding Rossmann-fold domains"/>
    <property type="match status" value="1"/>
</dbReference>
<name>A0A081D1N0_9HYPH</name>
<sequence length="348" mass="37657">MFFPQALPPARTRSVMEAPPLRWGILGSGWIADKFVESVKAHTRQDIAAVGSRSRASAEAFAARWDIPGVYDSYEGLVNAHDIDIIYVASPHNMHCDHALLAIEAGKHVLVEKPMALNLAQAQTMVSAARRKGVFVAEALWTYFLPKFDVLQQVLDAGTIGEIRSVYTEYGEYLPRDHRIFDASLAGGPLLDLGTYPVSLLVKLLGVPDNVVGLGEADPAGVNGQLSVVVANTSGALGTMSTTLYGFTSTNAAIVGTKGSIRFDTEFHLPGAFEVWSLDGSVRLRYEEPRGAHFEGLFYEAADVAWAICDGRLESPCRPLQDTLATMETLDSIRTTINLSFAQAGLAE</sequence>
<evidence type="ECO:0000313" key="6">
    <source>
        <dbReference type="Proteomes" id="UP000028701"/>
    </source>
</evidence>
<dbReference type="GO" id="GO:0016491">
    <property type="term" value="F:oxidoreductase activity"/>
    <property type="evidence" value="ECO:0007669"/>
    <property type="project" value="UniProtKB-KW"/>
</dbReference>
<accession>A0A081D1N0</accession>
<dbReference type="OrthoDB" id="9792935at2"/>
<dbReference type="eggNOG" id="COG0673">
    <property type="taxonomic scope" value="Bacteria"/>
</dbReference>
<dbReference type="SUPFAM" id="SSF55347">
    <property type="entry name" value="Glyceraldehyde-3-phosphate dehydrogenase-like, C-terminal domain"/>
    <property type="match status" value="1"/>
</dbReference>
<keyword evidence="2" id="KW-0560">Oxidoreductase</keyword>
<dbReference type="Proteomes" id="UP000028701">
    <property type="component" value="Unassembled WGS sequence"/>
</dbReference>
<protein>
    <submittedName>
        <fullName evidence="5">Putative oxidoreductase</fullName>
    </submittedName>
</protein>
<comment type="similarity">
    <text evidence="1">Belongs to the Gfo/Idh/MocA family.</text>
</comment>
<dbReference type="EMBL" id="BBJU01000028">
    <property type="protein sequence ID" value="GAK72826.1"/>
    <property type="molecule type" value="Genomic_DNA"/>
</dbReference>
<feature type="domain" description="Gfo/Idh/MocA-like oxidoreductase N-terminal" evidence="3">
    <location>
        <begin position="21"/>
        <end position="137"/>
    </location>
</feature>
<dbReference type="Gene3D" id="3.30.360.10">
    <property type="entry name" value="Dihydrodipicolinate Reductase, domain 2"/>
    <property type="match status" value="1"/>
</dbReference>
<dbReference type="Gene3D" id="3.40.50.720">
    <property type="entry name" value="NAD(P)-binding Rossmann-like Domain"/>
    <property type="match status" value="1"/>
</dbReference>
<dbReference type="PANTHER" id="PTHR22604:SF105">
    <property type="entry name" value="TRANS-1,2-DIHYDROBENZENE-1,2-DIOL DEHYDROGENASE"/>
    <property type="match status" value="1"/>
</dbReference>